<dbReference type="PIRSF" id="PIRSF009264">
    <property type="entry name" value="TagBP_ald_AgaZ"/>
    <property type="match status" value="1"/>
</dbReference>
<dbReference type="Proteomes" id="UP000568106">
    <property type="component" value="Unassembled WGS sequence"/>
</dbReference>
<dbReference type="NCBIfam" id="TIGR02810">
    <property type="entry name" value="agaZ_gatZ"/>
    <property type="match status" value="1"/>
</dbReference>
<organism evidence="2 3">
    <name type="scientific">Tunturiibacter empetritectus</name>
    <dbReference type="NCBI Taxonomy" id="3069691"/>
    <lineage>
        <taxon>Bacteria</taxon>
        <taxon>Pseudomonadati</taxon>
        <taxon>Acidobacteriota</taxon>
        <taxon>Terriglobia</taxon>
        <taxon>Terriglobales</taxon>
        <taxon>Acidobacteriaceae</taxon>
        <taxon>Tunturiibacter</taxon>
    </lineage>
</organism>
<dbReference type="PANTHER" id="PTHR32502">
    <property type="entry name" value="N-ACETYLGALACTOSAMINE PERMEASE II COMPONENT-RELATED"/>
    <property type="match status" value="1"/>
</dbReference>
<comment type="pathway">
    <text evidence="1">Carbohydrate metabolism.</text>
</comment>
<protein>
    <submittedName>
        <fullName evidence="2">D-tagatose-1,6-bisphosphate aldolase subunit GatZ/KbaZ</fullName>
    </submittedName>
</protein>
<dbReference type="InterPro" id="IPR012062">
    <property type="entry name" value="GatZ/KbaZ-like"/>
</dbReference>
<evidence type="ECO:0000313" key="2">
    <source>
        <dbReference type="EMBL" id="MBB5317376.1"/>
    </source>
</evidence>
<gene>
    <name evidence="2" type="ORF">HDF09_002045</name>
</gene>
<keyword evidence="3" id="KW-1185">Reference proteome</keyword>
<sequence>MSSLLQDHLAKRKAGIASAVYSVCSAHPWVIRAAAEQAAHGRSLLLIEATSNQVNQFGGYTGKRPAAFREFVLRHVADAGFLPESLILGGDHLGPNPWRAQPAAKAMGFAEAMVGEYVLAGFTKIHLDASMACGDDPAVLPDEVVAQRTAQLCQAAERARGAGPAPVYVIGTEVPTPGGATHALDELQVTSTAAATHTLAVHKRVFEEQGLSDAWRRVIALVVQPGVEFGHDSVISYDRKKAKPLVDWLRAQTENIVFEAHSTDYQLSGGYVELVEDGFAILKVGPVLTFAMREALYALEDMESQLLHAAQRSDLARVVEETMLREPADWQVYYQGTLEQQRLLRIYSYSDRIRYYWHRPEITAAVDRLISNLSSVSIPESMCSRYLPAQYERLRRGEIAGDAVSLIVDRVRDVLRVYGAACGRQ</sequence>
<dbReference type="SUPFAM" id="SSF51569">
    <property type="entry name" value="Aldolase"/>
    <property type="match status" value="1"/>
</dbReference>
<dbReference type="EMBL" id="JACHDY010000002">
    <property type="protein sequence ID" value="MBB5317376.1"/>
    <property type="molecule type" value="Genomic_DNA"/>
</dbReference>
<name>A0A7W8IJ27_9BACT</name>
<evidence type="ECO:0000313" key="3">
    <source>
        <dbReference type="Proteomes" id="UP000568106"/>
    </source>
</evidence>
<dbReference type="AlphaFoldDB" id="A0A7W8IJ27"/>
<dbReference type="InterPro" id="IPR013785">
    <property type="entry name" value="Aldolase_TIM"/>
</dbReference>
<dbReference type="Gene3D" id="1.10.400.20">
    <property type="entry name" value="putative tagatose 6-phosphate kinase domain like"/>
    <property type="match status" value="1"/>
</dbReference>
<dbReference type="Pfam" id="PF08013">
    <property type="entry name" value="GatZ_KbaZ-like"/>
    <property type="match status" value="1"/>
</dbReference>
<dbReference type="GO" id="GO:0005886">
    <property type="term" value="C:plasma membrane"/>
    <property type="evidence" value="ECO:0007669"/>
    <property type="project" value="TreeGrafter"/>
</dbReference>
<evidence type="ECO:0000256" key="1">
    <source>
        <dbReference type="ARBA" id="ARBA00005007"/>
    </source>
</evidence>
<dbReference type="InterPro" id="IPR050303">
    <property type="entry name" value="GatZ_KbaZ_carbometab"/>
</dbReference>
<dbReference type="GO" id="GO:0009401">
    <property type="term" value="P:phosphoenolpyruvate-dependent sugar phosphotransferase system"/>
    <property type="evidence" value="ECO:0007669"/>
    <property type="project" value="TreeGrafter"/>
</dbReference>
<accession>A0A7W8IJ27</accession>
<dbReference type="Gene3D" id="3.20.20.70">
    <property type="entry name" value="Aldolase class I"/>
    <property type="match status" value="1"/>
</dbReference>
<comment type="caution">
    <text evidence="2">The sequence shown here is derived from an EMBL/GenBank/DDBJ whole genome shotgun (WGS) entry which is preliminary data.</text>
</comment>
<dbReference type="PANTHER" id="PTHR32502:SF2">
    <property type="entry name" value="D-TAGATOSE-1,6-BISPHOSPHATE ALDOLASE SUBUNIT KBAZ"/>
    <property type="match status" value="1"/>
</dbReference>
<reference evidence="2" key="1">
    <citation type="submission" date="2020-08" db="EMBL/GenBank/DDBJ databases">
        <title>Genomic Encyclopedia of Type Strains, Phase IV (KMG-V): Genome sequencing to study the core and pangenomes of soil and plant-associated prokaryotes.</title>
        <authorList>
            <person name="Whitman W."/>
        </authorList>
    </citation>
    <scope>NUCLEOTIDE SEQUENCE [LARGE SCALE GENOMIC DNA]</scope>
    <source>
        <strain evidence="2">M8UP27</strain>
    </source>
</reference>
<proteinExistence type="predicted"/>
<dbReference type="GO" id="GO:0005975">
    <property type="term" value="P:carbohydrate metabolic process"/>
    <property type="evidence" value="ECO:0007669"/>
    <property type="project" value="InterPro"/>
</dbReference>